<evidence type="ECO:0000313" key="4">
    <source>
        <dbReference type="Proteomes" id="UP001485459"/>
    </source>
</evidence>
<accession>A0ABZ2YLD4</accession>
<name>A0ABZ2YLD4_9BACT</name>
<gene>
    <name evidence="3" type="ORF">WJU16_21635</name>
</gene>
<evidence type="ECO:0000313" key="3">
    <source>
        <dbReference type="EMBL" id="WZN40569.1"/>
    </source>
</evidence>
<dbReference type="InterPro" id="IPR020864">
    <property type="entry name" value="MACPF"/>
</dbReference>
<sequence>MNIIPGADVVGFGFNILGEYDISSLTSQLFIHKTDQASTYTYAGITYAVPDNLAVVPNSNEYGTTEVFEGSQQFQQFFSAKAGVSASYGAFKGQFNAAYANTFNSNSSYWYCMSEASFNCWDLVLENSSFQWMSPNFSQDPSVETLPDVFNQENKEQFFQVFRKFGTHFVSQVICGGNLNYYEAVEKSYSSNEQEISANVSMEYKALFTSGKAESQAEWNQLGQNWANSRIVTIACTGGDASILNVLNPGFGDDYSNLYTNWSGSVNTNPAVMQFTLRPLSAMFSGQAADAVQQALIAYMNGAVLVEANANFTPGSGQNGSNFSTSASMICNGNIINPDPVIPPSTPQGWPVGALQVALLDRQTQEVQMCKIYYQDNNDFNNQPLIYTYMLQDIEQYGQGNYICVVSAFAVNLMNYPTAPFANWLASCGAALTGWKEYIGFTGSPGMVSYTCIGMKGLMPGKATESFSCTTDWYDSPWLVGSINAESEILLYDPMVMGKQVEEKVLQDKG</sequence>
<organism evidence="3 4">
    <name type="scientific">Chitinophaga pollutisoli</name>
    <dbReference type="NCBI Taxonomy" id="3133966"/>
    <lineage>
        <taxon>Bacteria</taxon>
        <taxon>Pseudomonadati</taxon>
        <taxon>Bacteroidota</taxon>
        <taxon>Chitinophagia</taxon>
        <taxon>Chitinophagales</taxon>
        <taxon>Chitinophagaceae</taxon>
        <taxon>Chitinophaga</taxon>
    </lineage>
</organism>
<dbReference type="Pfam" id="PF01823">
    <property type="entry name" value="MACPF"/>
    <property type="match status" value="1"/>
</dbReference>
<evidence type="ECO:0000259" key="2">
    <source>
        <dbReference type="PROSITE" id="PS51412"/>
    </source>
</evidence>
<reference evidence="4" key="1">
    <citation type="submission" date="2024-03" db="EMBL/GenBank/DDBJ databases">
        <title>Chitinophaga horti sp. nov., isolated from garden soil.</title>
        <authorList>
            <person name="Lee D.S."/>
            <person name="Han D.M."/>
            <person name="Baek J.H."/>
            <person name="Choi D.G."/>
            <person name="Jeon J.H."/>
            <person name="Jeon C.O."/>
        </authorList>
    </citation>
    <scope>NUCLEOTIDE SEQUENCE [LARGE SCALE GENOMIC DNA]</scope>
    <source>
        <strain evidence="4">GPA1</strain>
    </source>
</reference>
<dbReference type="InterPro" id="IPR052784">
    <property type="entry name" value="Perforin-1_pore-forming"/>
</dbReference>
<dbReference type="PROSITE" id="PS51412">
    <property type="entry name" value="MACPF_2"/>
    <property type="match status" value="1"/>
</dbReference>
<dbReference type="PANTHER" id="PTHR46096:SF3">
    <property type="entry name" value="PERFORIN-1"/>
    <property type="match status" value="1"/>
</dbReference>
<dbReference type="Proteomes" id="UP001485459">
    <property type="component" value="Chromosome"/>
</dbReference>
<keyword evidence="1" id="KW-0732">Signal</keyword>
<dbReference type="EMBL" id="CP149822">
    <property type="protein sequence ID" value="WZN40569.1"/>
    <property type="molecule type" value="Genomic_DNA"/>
</dbReference>
<protein>
    <submittedName>
        <fullName evidence="3">MAC/perforin domain-containing protein</fullName>
    </submittedName>
</protein>
<dbReference type="PANTHER" id="PTHR46096">
    <property type="entry name" value="PERFORIN-1"/>
    <property type="match status" value="1"/>
</dbReference>
<keyword evidence="4" id="KW-1185">Reference proteome</keyword>
<feature type="domain" description="MACPF" evidence="2">
    <location>
        <begin position="1"/>
        <end position="313"/>
    </location>
</feature>
<evidence type="ECO:0000256" key="1">
    <source>
        <dbReference type="ARBA" id="ARBA00022729"/>
    </source>
</evidence>
<proteinExistence type="predicted"/>
<dbReference type="RefSeq" id="WP_341835484.1">
    <property type="nucleotide sequence ID" value="NZ_CP149822.1"/>
</dbReference>